<dbReference type="EMBL" id="CDSF01000001">
    <property type="protein sequence ID" value="CEO94562.1"/>
    <property type="molecule type" value="Genomic_DNA"/>
</dbReference>
<keyword evidence="6" id="KW-1185">Reference proteome</keyword>
<dbReference type="PANTHER" id="PTHR28529:SF2">
    <property type="entry name" value="DNA REPAIR PROTEIN SWI5 HOMOLOG"/>
    <property type="match status" value="1"/>
</dbReference>
<name>A0A0G4IHL8_PLABS</name>
<dbReference type="OrthoDB" id="255837at2759"/>
<evidence type="ECO:0000313" key="6">
    <source>
        <dbReference type="Proteomes" id="UP000039324"/>
    </source>
</evidence>
<reference evidence="5 7" key="2">
    <citation type="submission" date="2018-03" db="EMBL/GenBank/DDBJ databases">
        <authorList>
            <person name="Fogelqvist J."/>
        </authorList>
    </citation>
    <scope>NUCLEOTIDE SEQUENCE [LARGE SCALE GENOMIC DNA]</scope>
</reference>
<gene>
    <name evidence="4" type="ORF">PBRA_000347</name>
    <name evidence="5" type="ORF">PLBR_LOCUS4122</name>
</gene>
<reference evidence="4 6" key="1">
    <citation type="submission" date="2015-02" db="EMBL/GenBank/DDBJ databases">
        <authorList>
            <person name="Chooi Y.-H."/>
        </authorList>
    </citation>
    <scope>NUCLEOTIDE SEQUENCE [LARGE SCALE GENOMIC DNA]</scope>
    <source>
        <strain evidence="4">E3</strain>
    </source>
</reference>
<proteinExistence type="inferred from homology"/>
<dbReference type="InterPro" id="IPR010760">
    <property type="entry name" value="DNA-repair_Swi5"/>
</dbReference>
<keyword evidence="5" id="KW-0496">Mitochondrion</keyword>
<evidence type="ECO:0000256" key="3">
    <source>
        <dbReference type="ARBA" id="ARBA00023204"/>
    </source>
</evidence>
<keyword evidence="3" id="KW-0234">DNA repair</keyword>
<dbReference type="Proteomes" id="UP000290189">
    <property type="component" value="Unassembled WGS sequence"/>
</dbReference>
<dbReference type="EMBL" id="OVEO01000006">
    <property type="protein sequence ID" value="SPQ96907.1"/>
    <property type="molecule type" value="Genomic_DNA"/>
</dbReference>
<evidence type="ECO:0008006" key="8">
    <source>
        <dbReference type="Google" id="ProtNLM"/>
    </source>
</evidence>
<evidence type="ECO:0000313" key="4">
    <source>
        <dbReference type="EMBL" id="CEO94562.1"/>
    </source>
</evidence>
<dbReference type="PANTHER" id="PTHR28529">
    <property type="entry name" value="DNA REPAIR PROTEIN SWI5 HOMOLOG"/>
    <property type="match status" value="1"/>
</dbReference>
<evidence type="ECO:0000256" key="2">
    <source>
        <dbReference type="ARBA" id="ARBA00022763"/>
    </source>
</evidence>
<dbReference type="Gene3D" id="1.20.5.170">
    <property type="match status" value="1"/>
</dbReference>
<dbReference type="AlphaFoldDB" id="A0A0G4IHL8"/>
<evidence type="ECO:0000313" key="5">
    <source>
        <dbReference type="EMBL" id="SPQ96907.1"/>
    </source>
</evidence>
<protein>
    <recommendedName>
        <fullName evidence="8">DNA repair protein SWI5 homolog</fullName>
    </recommendedName>
</protein>
<dbReference type="GO" id="GO:0000724">
    <property type="term" value="P:double-strand break repair via homologous recombination"/>
    <property type="evidence" value="ECO:0007669"/>
    <property type="project" value="TreeGrafter"/>
</dbReference>
<dbReference type="GO" id="GO:0034974">
    <property type="term" value="C:Swi5-Swi2 complex"/>
    <property type="evidence" value="ECO:0007669"/>
    <property type="project" value="TreeGrafter"/>
</dbReference>
<evidence type="ECO:0000313" key="7">
    <source>
        <dbReference type="Proteomes" id="UP000290189"/>
    </source>
</evidence>
<dbReference type="Proteomes" id="UP000039324">
    <property type="component" value="Unassembled WGS sequence"/>
</dbReference>
<organism evidence="4 6">
    <name type="scientific">Plasmodiophora brassicae</name>
    <name type="common">Clubroot disease agent</name>
    <dbReference type="NCBI Taxonomy" id="37360"/>
    <lineage>
        <taxon>Eukaryota</taxon>
        <taxon>Sar</taxon>
        <taxon>Rhizaria</taxon>
        <taxon>Endomyxa</taxon>
        <taxon>Phytomyxea</taxon>
        <taxon>Plasmodiophorida</taxon>
        <taxon>Plasmodiophoridae</taxon>
        <taxon>Plasmodiophora</taxon>
    </lineage>
</organism>
<dbReference type="GO" id="GO:0032798">
    <property type="term" value="C:Swi5-Sfr1 complex"/>
    <property type="evidence" value="ECO:0007669"/>
    <property type="project" value="TreeGrafter"/>
</dbReference>
<evidence type="ECO:0000256" key="1">
    <source>
        <dbReference type="ARBA" id="ARBA00008060"/>
    </source>
</evidence>
<comment type="similarity">
    <text evidence="1">Belongs to the SWI5/SAE3 family.</text>
</comment>
<dbReference type="Pfam" id="PF07061">
    <property type="entry name" value="Swi5"/>
    <property type="match status" value="1"/>
</dbReference>
<keyword evidence="2" id="KW-0227">DNA damage</keyword>
<geneLocation type="mitochondrion" evidence="5"/>
<sequence>MYRHRYELTAPKRSGVSAAPAIIATSMLDVDKLEEPRLVSDVLNEHAADRQALDTFVAANADRVQIATVPVDKTVARHEIFYVKPESDDAKVKRLEQTARELRAKKAETDAYISALHRYNDIKDAGQMLLGKLAEYEGVANRSLYDRYGLDPDED</sequence>
<accession>A0A0G4IHL8</accession>